<comment type="caution">
    <text evidence="2">The sequence shown here is derived from an EMBL/GenBank/DDBJ whole genome shotgun (WGS) entry which is preliminary data.</text>
</comment>
<name>A0A0M2T0U2_9BACI</name>
<evidence type="ECO:0008006" key="4">
    <source>
        <dbReference type="Google" id="ProtNLM"/>
    </source>
</evidence>
<keyword evidence="3" id="KW-1185">Reference proteome</keyword>
<gene>
    <name evidence="2" type="ORF">WQ57_09415</name>
</gene>
<feature type="signal peptide" evidence="1">
    <location>
        <begin position="1"/>
        <end position="23"/>
    </location>
</feature>
<protein>
    <recommendedName>
        <fullName evidence="4">Lipoprotein</fullName>
    </recommendedName>
</protein>
<dbReference type="EMBL" id="LAYY01000008">
    <property type="protein sequence ID" value="KKK38445.1"/>
    <property type="molecule type" value="Genomic_DNA"/>
</dbReference>
<dbReference type="PROSITE" id="PS51257">
    <property type="entry name" value="PROKAR_LIPOPROTEIN"/>
    <property type="match status" value="1"/>
</dbReference>
<proteinExistence type="predicted"/>
<feature type="chain" id="PRO_5039285944" description="Lipoprotein" evidence="1">
    <location>
        <begin position="24"/>
        <end position="165"/>
    </location>
</feature>
<organism evidence="2 3">
    <name type="scientific">Mesobacillus campisalis</name>
    <dbReference type="NCBI Taxonomy" id="1408103"/>
    <lineage>
        <taxon>Bacteria</taxon>
        <taxon>Bacillati</taxon>
        <taxon>Bacillota</taxon>
        <taxon>Bacilli</taxon>
        <taxon>Bacillales</taxon>
        <taxon>Bacillaceae</taxon>
        <taxon>Mesobacillus</taxon>
    </lineage>
</organism>
<evidence type="ECO:0000256" key="1">
    <source>
        <dbReference type="SAM" id="SignalP"/>
    </source>
</evidence>
<reference evidence="2 3" key="1">
    <citation type="submission" date="2015-04" db="EMBL/GenBank/DDBJ databases">
        <title>Taxonomic description and genome sequence of Bacillus campisalis sp. nov., a novel member of the genus Bacillus isolated from solar saltern.</title>
        <authorList>
            <person name="Mathan Kumar R."/>
            <person name="Kaur G."/>
            <person name="Kumar A."/>
            <person name="Singh N.K."/>
            <person name="Kaur N."/>
            <person name="Kumar N."/>
            <person name="Mayilraj S."/>
        </authorList>
    </citation>
    <scope>NUCLEOTIDE SEQUENCE [LARGE SCALE GENOMIC DNA]</scope>
    <source>
        <strain evidence="2 3">SA2-6</strain>
    </source>
</reference>
<accession>A0A0M2T0U2</accession>
<dbReference type="Proteomes" id="UP000034166">
    <property type="component" value="Unassembled WGS sequence"/>
</dbReference>
<dbReference type="PATRIC" id="fig|1408103.3.peg.2112"/>
<evidence type="ECO:0000313" key="2">
    <source>
        <dbReference type="EMBL" id="KKK38445.1"/>
    </source>
</evidence>
<dbReference type="AlphaFoldDB" id="A0A0M2T0U2"/>
<dbReference type="OrthoDB" id="2450230at2"/>
<sequence length="165" mass="18608">MMKRFRWSILLAAMLLGACSASLEEQQDEIIEAAGTEFASEPEETNHSSQDIDFHLPFGIEKEDETPNNILLKNGSKTYILFYNQHEPADSKVVYESTLKQHADWDVNRMYEQDGKFGYLLIKELPEESYQVVTGVGGVKVTTETKNLKSDVPAMMNIANSAKVK</sequence>
<evidence type="ECO:0000313" key="3">
    <source>
        <dbReference type="Proteomes" id="UP000034166"/>
    </source>
</evidence>
<keyword evidence="1" id="KW-0732">Signal</keyword>